<dbReference type="PANTHER" id="PTHR30055">
    <property type="entry name" value="HTH-TYPE TRANSCRIPTIONAL REGULATOR RUTR"/>
    <property type="match status" value="1"/>
</dbReference>
<dbReference type="InterPro" id="IPR036271">
    <property type="entry name" value="Tet_transcr_reg_TetR-rel_C_sf"/>
</dbReference>
<protein>
    <recommendedName>
        <fullName evidence="5">HTH tetR-type domain-containing protein</fullName>
    </recommendedName>
</protein>
<dbReference type="OrthoDB" id="63332at2"/>
<dbReference type="Proteomes" id="UP000175669">
    <property type="component" value="Unassembled WGS sequence"/>
</dbReference>
<keyword evidence="1" id="KW-0805">Transcription regulation</keyword>
<gene>
    <name evidence="6" type="ORF">PHACT_15490</name>
</gene>
<accession>A0A1E8CFK6</accession>
<dbReference type="InterPro" id="IPR009057">
    <property type="entry name" value="Homeodomain-like_sf"/>
</dbReference>
<keyword evidence="2 4" id="KW-0238">DNA-binding</keyword>
<feature type="domain" description="HTH tetR-type" evidence="5">
    <location>
        <begin position="29"/>
        <end position="89"/>
    </location>
</feature>
<sequence>MAGDNTVQTNQINDEPDLASMGLRERKKLIRLQRIVAAARLLFIDKGFNTTTIQDIAAEADVGLGTLYLYAKSKEDLLVLVFKDDILKMIDESYAAISPGAPLMDQLMAFFDCHINYHLKDQALSRIVLKELSFSTTEQRRRDIDQIMNSTYAKLMKLIERARRDGRLDKEMYTGTMAWSTFALYYHLLQGFLCGFHTEEEFRKSLRNALAALLT</sequence>
<dbReference type="GO" id="GO:0000976">
    <property type="term" value="F:transcription cis-regulatory region binding"/>
    <property type="evidence" value="ECO:0007669"/>
    <property type="project" value="TreeGrafter"/>
</dbReference>
<reference evidence="7" key="1">
    <citation type="submission" date="2016-07" db="EMBL/GenBank/DDBJ databases">
        <authorList>
            <person name="Florea S."/>
            <person name="Webb J.S."/>
            <person name="Jaromczyk J."/>
            <person name="Schardl C.L."/>
        </authorList>
    </citation>
    <scope>NUCLEOTIDE SEQUENCE [LARGE SCALE GENOMIC DNA]</scope>
    <source>
        <strain evidence="7">KCTC 42131</strain>
    </source>
</reference>
<keyword evidence="7" id="KW-1185">Reference proteome</keyword>
<feature type="DNA-binding region" description="H-T-H motif" evidence="4">
    <location>
        <begin position="52"/>
        <end position="71"/>
    </location>
</feature>
<dbReference type="PROSITE" id="PS50977">
    <property type="entry name" value="HTH_TETR_2"/>
    <property type="match status" value="1"/>
</dbReference>
<dbReference type="Gene3D" id="1.10.357.10">
    <property type="entry name" value="Tetracycline Repressor, domain 2"/>
    <property type="match status" value="1"/>
</dbReference>
<dbReference type="EMBL" id="MASR01000003">
    <property type="protein sequence ID" value="OFE11238.1"/>
    <property type="molecule type" value="Genomic_DNA"/>
</dbReference>
<evidence type="ECO:0000313" key="7">
    <source>
        <dbReference type="Proteomes" id="UP000175669"/>
    </source>
</evidence>
<proteinExistence type="predicted"/>
<evidence type="ECO:0000259" key="5">
    <source>
        <dbReference type="PROSITE" id="PS50977"/>
    </source>
</evidence>
<evidence type="ECO:0000256" key="4">
    <source>
        <dbReference type="PROSITE-ProRule" id="PRU00335"/>
    </source>
</evidence>
<dbReference type="Pfam" id="PF00440">
    <property type="entry name" value="TetR_N"/>
    <property type="match status" value="1"/>
</dbReference>
<dbReference type="GO" id="GO:0003700">
    <property type="term" value="F:DNA-binding transcription factor activity"/>
    <property type="evidence" value="ECO:0007669"/>
    <property type="project" value="TreeGrafter"/>
</dbReference>
<keyword evidence="3" id="KW-0804">Transcription</keyword>
<comment type="caution">
    <text evidence="6">The sequence shown here is derived from an EMBL/GenBank/DDBJ whole genome shotgun (WGS) entry which is preliminary data.</text>
</comment>
<dbReference type="STRING" id="1524254.PHACT_15490"/>
<evidence type="ECO:0000256" key="3">
    <source>
        <dbReference type="ARBA" id="ARBA00023163"/>
    </source>
</evidence>
<dbReference type="SUPFAM" id="SSF46689">
    <property type="entry name" value="Homeodomain-like"/>
    <property type="match status" value="1"/>
</dbReference>
<dbReference type="InterPro" id="IPR001647">
    <property type="entry name" value="HTH_TetR"/>
</dbReference>
<evidence type="ECO:0000313" key="6">
    <source>
        <dbReference type="EMBL" id="OFE11238.1"/>
    </source>
</evidence>
<dbReference type="PRINTS" id="PR00455">
    <property type="entry name" value="HTHTETR"/>
</dbReference>
<dbReference type="AlphaFoldDB" id="A0A1E8CFK6"/>
<organism evidence="6 7">
    <name type="scientific">Pseudohongiella acticola</name>
    <dbReference type="NCBI Taxonomy" id="1524254"/>
    <lineage>
        <taxon>Bacteria</taxon>
        <taxon>Pseudomonadati</taxon>
        <taxon>Pseudomonadota</taxon>
        <taxon>Gammaproteobacteria</taxon>
        <taxon>Pseudomonadales</taxon>
        <taxon>Pseudohongiellaceae</taxon>
        <taxon>Pseudohongiella</taxon>
    </lineage>
</organism>
<dbReference type="PANTHER" id="PTHR30055:SF234">
    <property type="entry name" value="HTH-TYPE TRANSCRIPTIONAL REGULATOR BETI"/>
    <property type="match status" value="1"/>
</dbReference>
<evidence type="ECO:0000256" key="1">
    <source>
        <dbReference type="ARBA" id="ARBA00023015"/>
    </source>
</evidence>
<dbReference type="InterPro" id="IPR050109">
    <property type="entry name" value="HTH-type_TetR-like_transc_reg"/>
</dbReference>
<name>A0A1E8CFK6_9GAMM</name>
<evidence type="ECO:0000256" key="2">
    <source>
        <dbReference type="ARBA" id="ARBA00023125"/>
    </source>
</evidence>
<dbReference type="SUPFAM" id="SSF48498">
    <property type="entry name" value="Tetracyclin repressor-like, C-terminal domain"/>
    <property type="match status" value="1"/>
</dbReference>